<evidence type="ECO:0000313" key="7">
    <source>
        <dbReference type="EnsemblPlants" id="TraesCS1B02G194800.1"/>
    </source>
</evidence>
<dbReference type="GO" id="GO:0009407">
    <property type="term" value="P:toxin catabolic process"/>
    <property type="evidence" value="ECO:0007669"/>
    <property type="project" value="UniProtKB-ARBA"/>
</dbReference>
<dbReference type="InterPro" id="IPR036282">
    <property type="entry name" value="Glutathione-S-Trfase_C_sf"/>
</dbReference>
<dbReference type="InterPro" id="IPR036249">
    <property type="entry name" value="Thioredoxin-like_sf"/>
</dbReference>
<comment type="similarity">
    <text evidence="2">Belongs to the GST superfamily. Tau family.</text>
</comment>
<dbReference type="InterPro" id="IPR040079">
    <property type="entry name" value="Glutathione_S-Trfase"/>
</dbReference>
<dbReference type="Gramene" id="TraesCS1B02G194800.1">
    <property type="protein sequence ID" value="TraesCS1B02G194800.1"/>
    <property type="gene ID" value="TraesCS1B02G194800"/>
</dbReference>
<reference evidence="7" key="1">
    <citation type="submission" date="2018-08" db="EMBL/GenBank/DDBJ databases">
        <authorList>
            <person name="Rossello M."/>
        </authorList>
    </citation>
    <scope>NUCLEOTIDE SEQUENCE [LARGE SCALE GENOMIC DNA]</scope>
    <source>
        <strain evidence="7">cv. Chinese Spring</strain>
    </source>
</reference>
<evidence type="ECO:0000256" key="4">
    <source>
        <dbReference type="RuleBase" id="RU369102"/>
    </source>
</evidence>
<keyword evidence="8" id="KW-1185">Reference proteome</keyword>
<feature type="domain" description="GST N-terminal" evidence="5">
    <location>
        <begin position="6"/>
        <end position="85"/>
    </location>
</feature>
<dbReference type="SUPFAM" id="SSF52833">
    <property type="entry name" value="Thioredoxin-like"/>
    <property type="match status" value="1"/>
</dbReference>
<dbReference type="InterPro" id="IPR004045">
    <property type="entry name" value="Glutathione_S-Trfase_N"/>
</dbReference>
<keyword evidence="4" id="KW-0963">Cytoplasm</keyword>
<dbReference type="InterPro" id="IPR045073">
    <property type="entry name" value="Omega/Tau-like"/>
</dbReference>
<dbReference type="GO" id="GO:0005737">
    <property type="term" value="C:cytoplasm"/>
    <property type="evidence" value="ECO:0000318"/>
    <property type="project" value="GO_Central"/>
</dbReference>
<dbReference type="GO" id="GO:0005829">
    <property type="term" value="C:cytosol"/>
    <property type="evidence" value="ECO:0007669"/>
    <property type="project" value="UniProtKB-SubCell"/>
</dbReference>
<proteinExistence type="inferred from homology"/>
<dbReference type="CDD" id="cd03058">
    <property type="entry name" value="GST_N_Tau"/>
    <property type="match status" value="1"/>
</dbReference>
<dbReference type="FunFam" id="1.20.1050.10:FF:000016">
    <property type="entry name" value="Glutathione S-transferase U9"/>
    <property type="match status" value="1"/>
</dbReference>
<dbReference type="Gramene" id="TraesRN1B0100573100.1">
    <property type="protein sequence ID" value="TraesRN1B0100573100.1"/>
    <property type="gene ID" value="TraesRN1B0100573100"/>
</dbReference>
<dbReference type="SUPFAM" id="SSF47616">
    <property type="entry name" value="GST C-terminal domain-like"/>
    <property type="match status" value="1"/>
</dbReference>
<dbReference type="GO" id="GO:0004364">
    <property type="term" value="F:glutathione transferase activity"/>
    <property type="evidence" value="ECO:0000318"/>
    <property type="project" value="GO_Central"/>
</dbReference>
<dbReference type="FunFam" id="3.40.30.10:FF:000044">
    <property type="entry name" value="Glutathione S-transferase GSTU6"/>
    <property type="match status" value="1"/>
</dbReference>
<dbReference type="PROSITE" id="PS50405">
    <property type="entry name" value="GST_CTER"/>
    <property type="match status" value="1"/>
</dbReference>
<dbReference type="InterPro" id="IPR045074">
    <property type="entry name" value="GST_C_Tau"/>
</dbReference>
<protein>
    <recommendedName>
        <fullName evidence="4">Glutathione S-transferase</fullName>
        <ecNumber evidence="4">2.5.1.18</ecNumber>
    </recommendedName>
</protein>
<dbReference type="OMA" id="FMTMHAQ"/>
<feature type="domain" description="GST C-terminal" evidence="6">
    <location>
        <begin position="92"/>
        <end position="234"/>
    </location>
</feature>
<dbReference type="EnsemblPlants" id="TraesCS1B02G194800.1">
    <property type="protein sequence ID" value="TraesCS1B02G194800.1"/>
    <property type="gene ID" value="TraesCS1B02G194800"/>
</dbReference>
<dbReference type="PANTHER" id="PTHR11260:SF758">
    <property type="entry name" value="GLUTATHIONE TRANSFERASE"/>
    <property type="match status" value="1"/>
</dbReference>
<dbReference type="Proteomes" id="UP000019116">
    <property type="component" value="Chromosome 1B"/>
</dbReference>
<evidence type="ECO:0000313" key="8">
    <source>
        <dbReference type="Proteomes" id="UP000019116"/>
    </source>
</evidence>
<sequence>MAGAVDDLKLLGAWYSPYVLRVRLALSIKGISYEYAEEDLQHKSELLLRSNPVHNKVPVLIHGGNPVCESLVILQYIDEAFGGAGPALLPADPYERAVARFWAAFIEDTLVKAMNQASWSKTEGEKVEGNKQATAALNTLEAALRDISKGKCQDPDSMSHRSSRKPFFGGDSAGYVDIILGGLLAGVRAMEAMLGVKAFDPVTMPLLAAWADHFGALDEVVAVMPDVSRLVELFMTMHAQIAAEAATAN</sequence>
<dbReference type="CDD" id="cd03185">
    <property type="entry name" value="GST_C_Tau"/>
    <property type="match status" value="1"/>
</dbReference>
<evidence type="ECO:0000256" key="3">
    <source>
        <dbReference type="ARBA" id="ARBA00047960"/>
    </source>
</evidence>
<dbReference type="SFLD" id="SFLDG01152">
    <property type="entry name" value="Main.3:_Omega-_and_Tau-like"/>
    <property type="match status" value="1"/>
</dbReference>
<dbReference type="SMR" id="A0A3B5YXI0"/>
<dbReference type="Gramene" id="TraesNOR1B03G00291430.1">
    <property type="protein sequence ID" value="TraesNOR1B03G00291430.1"/>
    <property type="gene ID" value="TraesNOR1B03G00291430"/>
</dbReference>
<dbReference type="PANTHER" id="PTHR11260">
    <property type="entry name" value="GLUTATHIONE S-TRANSFERASE, GST, SUPERFAMILY, GST DOMAIN CONTAINING"/>
    <property type="match status" value="1"/>
</dbReference>
<dbReference type="Gramene" id="TraesMAC1B03G00288960.1">
    <property type="protein sequence ID" value="TraesMAC1B03G00288960.1"/>
    <property type="gene ID" value="TraesMAC1B03G00288960"/>
</dbReference>
<dbReference type="GO" id="GO:0006749">
    <property type="term" value="P:glutathione metabolic process"/>
    <property type="evidence" value="ECO:0000318"/>
    <property type="project" value="GO_Central"/>
</dbReference>
<dbReference type="Gene3D" id="3.40.30.10">
    <property type="entry name" value="Glutaredoxin"/>
    <property type="match status" value="1"/>
</dbReference>
<comment type="catalytic activity">
    <reaction evidence="3 4">
        <text>RX + glutathione = an S-substituted glutathione + a halide anion + H(+)</text>
        <dbReference type="Rhea" id="RHEA:16437"/>
        <dbReference type="ChEBI" id="CHEBI:15378"/>
        <dbReference type="ChEBI" id="CHEBI:16042"/>
        <dbReference type="ChEBI" id="CHEBI:17792"/>
        <dbReference type="ChEBI" id="CHEBI:57925"/>
        <dbReference type="ChEBI" id="CHEBI:90779"/>
        <dbReference type="EC" id="2.5.1.18"/>
    </reaction>
</comment>
<dbReference type="Gramene" id="TraesCS1B03G0574700.1">
    <property type="protein sequence ID" value="TraesCS1B03G0574700.1.CDS"/>
    <property type="gene ID" value="TraesCS1B03G0574700"/>
</dbReference>
<evidence type="ECO:0000256" key="2">
    <source>
        <dbReference type="ARBA" id="ARBA00025743"/>
    </source>
</evidence>
<evidence type="ECO:0000259" key="5">
    <source>
        <dbReference type="PROSITE" id="PS50404"/>
    </source>
</evidence>
<dbReference type="SFLD" id="SFLDS00019">
    <property type="entry name" value="Glutathione_Transferase_(cytos"/>
    <property type="match status" value="1"/>
</dbReference>
<dbReference type="EC" id="2.5.1.18" evidence="4"/>
<reference evidence="7" key="2">
    <citation type="submission" date="2018-10" db="UniProtKB">
        <authorList>
            <consortium name="EnsemblPlants"/>
        </authorList>
    </citation>
    <scope>IDENTIFICATION</scope>
</reference>
<organism evidence="7">
    <name type="scientific">Triticum aestivum</name>
    <name type="common">Wheat</name>
    <dbReference type="NCBI Taxonomy" id="4565"/>
    <lineage>
        <taxon>Eukaryota</taxon>
        <taxon>Viridiplantae</taxon>
        <taxon>Streptophyta</taxon>
        <taxon>Embryophyta</taxon>
        <taxon>Tracheophyta</taxon>
        <taxon>Spermatophyta</taxon>
        <taxon>Magnoliopsida</taxon>
        <taxon>Liliopsida</taxon>
        <taxon>Poales</taxon>
        <taxon>Poaceae</taxon>
        <taxon>BOP clade</taxon>
        <taxon>Pooideae</taxon>
        <taxon>Triticodae</taxon>
        <taxon>Triticeae</taxon>
        <taxon>Triticinae</taxon>
        <taxon>Triticum</taxon>
    </lineage>
</organism>
<evidence type="ECO:0000256" key="1">
    <source>
        <dbReference type="ARBA" id="ARBA00022679"/>
    </source>
</evidence>
<dbReference type="Pfam" id="PF02798">
    <property type="entry name" value="GST_N"/>
    <property type="match status" value="1"/>
</dbReference>
<evidence type="ECO:0000259" key="6">
    <source>
        <dbReference type="PROSITE" id="PS50405"/>
    </source>
</evidence>
<keyword evidence="1 4" id="KW-0808">Transferase</keyword>
<comment type="subcellular location">
    <subcellularLocation>
        <location evidence="4">Cytoplasm</location>
        <location evidence="4">Cytosol</location>
    </subcellularLocation>
</comment>
<dbReference type="PROSITE" id="PS50404">
    <property type="entry name" value="GST_NTER"/>
    <property type="match status" value="1"/>
</dbReference>
<dbReference type="Gene3D" id="1.20.1050.10">
    <property type="match status" value="1"/>
</dbReference>
<dbReference type="SFLD" id="SFLDG00358">
    <property type="entry name" value="Main_(cytGST)"/>
    <property type="match status" value="1"/>
</dbReference>
<dbReference type="STRING" id="4565.A0A3B5YXI0"/>
<name>A0A3B5YXI0_WHEAT</name>
<accession>A0A3B5YXI0</accession>
<dbReference type="InterPro" id="IPR010987">
    <property type="entry name" value="Glutathione-S-Trfase_C-like"/>
</dbReference>
<comment type="function">
    <text evidence="4">Is involved in the conjugation of reduced glutathione to a wide number of exogenous and endogenous hydrophobic electrophiles.</text>
</comment>
<dbReference type="AlphaFoldDB" id="A0A3B5YXI0"/>